<dbReference type="Proteomes" id="UP001168537">
    <property type="component" value="Unassembled WGS sequence"/>
</dbReference>
<evidence type="ECO:0000313" key="1">
    <source>
        <dbReference type="EMBL" id="MDN4160213.1"/>
    </source>
</evidence>
<evidence type="ECO:0000313" key="2">
    <source>
        <dbReference type="Proteomes" id="UP001168537"/>
    </source>
</evidence>
<accession>A0ABT8EPY3</accession>
<name>A0ABT8EPY3_9ACTN</name>
<keyword evidence="2" id="KW-1185">Reference proteome</keyword>
<evidence type="ECO:0008006" key="3">
    <source>
        <dbReference type="Google" id="ProtNLM"/>
    </source>
</evidence>
<dbReference type="RefSeq" id="WP_300959079.1">
    <property type="nucleotide sequence ID" value="NZ_JAUHJR010000001.1"/>
</dbReference>
<gene>
    <name evidence="1" type="ORF">QWY29_02510</name>
</gene>
<protein>
    <recommendedName>
        <fullName evidence="3">DUF892 family protein</fullName>
    </recommendedName>
</protein>
<reference evidence="1" key="1">
    <citation type="submission" date="2023-06" db="EMBL/GenBank/DDBJ databases">
        <title>Draft genome sequence of Nocardioides sp. SOB72.</title>
        <authorList>
            <person name="Zhang G."/>
        </authorList>
    </citation>
    <scope>NUCLEOTIDE SEQUENCE</scope>
    <source>
        <strain evidence="1">SOB72</strain>
    </source>
</reference>
<organism evidence="1 2">
    <name type="scientific">Nocardioides abyssi</name>
    <dbReference type="NCBI Taxonomy" id="3058370"/>
    <lineage>
        <taxon>Bacteria</taxon>
        <taxon>Bacillati</taxon>
        <taxon>Actinomycetota</taxon>
        <taxon>Actinomycetes</taxon>
        <taxon>Propionibacteriales</taxon>
        <taxon>Nocardioidaceae</taxon>
        <taxon>Nocardioides</taxon>
    </lineage>
</organism>
<sequence length="174" mass="19348">MSKLAQTLRSLHGNKVGAAIEELHRSENGLAETLLGVADHHKVDHEVFHVARDIARWSQEHVAELARVGRDYGLELDAEPEDEATLLARLKQKGAELTGRFHEPALLLLADLRHVHRQAAGVSLDWEVLAQTAQAMGDRELLRVAEDCHPQTLRQMRWANAKVKETAAQVLVTG</sequence>
<dbReference type="EMBL" id="JAUHJR010000001">
    <property type="protein sequence ID" value="MDN4160213.1"/>
    <property type="molecule type" value="Genomic_DNA"/>
</dbReference>
<proteinExistence type="predicted"/>
<comment type="caution">
    <text evidence="1">The sequence shown here is derived from an EMBL/GenBank/DDBJ whole genome shotgun (WGS) entry which is preliminary data.</text>
</comment>